<evidence type="ECO:0000313" key="12">
    <source>
        <dbReference type="EMBL" id="CAH2002079.1"/>
    </source>
</evidence>
<feature type="compositionally biased region" description="Polar residues" evidence="9">
    <location>
        <begin position="1030"/>
        <end position="1063"/>
    </location>
</feature>
<feature type="compositionally biased region" description="Basic and acidic residues" evidence="9">
    <location>
        <begin position="1206"/>
        <end position="1218"/>
    </location>
</feature>
<organism evidence="12 13">
    <name type="scientific">Acanthoscelides obtectus</name>
    <name type="common">Bean weevil</name>
    <name type="synonym">Bruchus obtectus</name>
    <dbReference type="NCBI Taxonomy" id="200917"/>
    <lineage>
        <taxon>Eukaryota</taxon>
        <taxon>Metazoa</taxon>
        <taxon>Ecdysozoa</taxon>
        <taxon>Arthropoda</taxon>
        <taxon>Hexapoda</taxon>
        <taxon>Insecta</taxon>
        <taxon>Pterygota</taxon>
        <taxon>Neoptera</taxon>
        <taxon>Endopterygota</taxon>
        <taxon>Coleoptera</taxon>
        <taxon>Polyphaga</taxon>
        <taxon>Cucujiformia</taxon>
        <taxon>Chrysomeloidea</taxon>
        <taxon>Chrysomelidae</taxon>
        <taxon>Bruchinae</taxon>
        <taxon>Bruchini</taxon>
        <taxon>Acanthoscelides</taxon>
    </lineage>
</organism>
<feature type="compositionally biased region" description="Polar residues" evidence="9">
    <location>
        <begin position="666"/>
        <end position="678"/>
    </location>
</feature>
<dbReference type="Gene3D" id="3.30.60.160">
    <property type="match status" value="1"/>
</dbReference>
<dbReference type="SMART" id="SM00454">
    <property type="entry name" value="SAM"/>
    <property type="match status" value="1"/>
</dbReference>
<dbReference type="InterPro" id="IPR050548">
    <property type="entry name" value="PcG_chromatin_remod_factors"/>
</dbReference>
<feature type="compositionally biased region" description="Low complexity" evidence="9">
    <location>
        <begin position="129"/>
        <end position="141"/>
    </location>
</feature>
<dbReference type="Pfam" id="PF21319">
    <property type="entry name" value="zf-FCS_1"/>
    <property type="match status" value="1"/>
</dbReference>
<feature type="region of interest" description="Disordered" evidence="9">
    <location>
        <begin position="666"/>
        <end position="706"/>
    </location>
</feature>
<dbReference type="GO" id="GO:0008270">
    <property type="term" value="F:zinc ion binding"/>
    <property type="evidence" value="ECO:0007669"/>
    <property type="project" value="UniProtKB-KW"/>
</dbReference>
<feature type="region of interest" description="Disordered" evidence="9">
    <location>
        <begin position="974"/>
        <end position="1087"/>
    </location>
</feature>
<dbReference type="InterPro" id="IPR001660">
    <property type="entry name" value="SAM"/>
</dbReference>
<feature type="compositionally biased region" description="Low complexity" evidence="9">
    <location>
        <begin position="995"/>
        <end position="1012"/>
    </location>
</feature>
<feature type="compositionally biased region" description="Low complexity" evidence="9">
    <location>
        <begin position="63"/>
        <end position="83"/>
    </location>
</feature>
<keyword evidence="8" id="KW-0175">Coiled coil</keyword>
<evidence type="ECO:0000259" key="10">
    <source>
        <dbReference type="PROSITE" id="PS50105"/>
    </source>
</evidence>
<evidence type="ECO:0008006" key="14">
    <source>
        <dbReference type="Google" id="ProtNLM"/>
    </source>
</evidence>
<feature type="domain" description="SAM" evidence="10">
    <location>
        <begin position="1251"/>
        <end position="1316"/>
    </location>
</feature>
<proteinExistence type="predicted"/>
<evidence type="ECO:0000256" key="2">
    <source>
        <dbReference type="ARBA" id="ARBA00022723"/>
    </source>
</evidence>
<dbReference type="GO" id="GO:0003677">
    <property type="term" value="F:DNA binding"/>
    <property type="evidence" value="ECO:0007669"/>
    <property type="project" value="UniProtKB-KW"/>
</dbReference>
<dbReference type="Proteomes" id="UP001152888">
    <property type="component" value="Unassembled WGS sequence"/>
</dbReference>
<evidence type="ECO:0000256" key="9">
    <source>
        <dbReference type="SAM" id="MobiDB-lite"/>
    </source>
</evidence>
<keyword evidence="2" id="KW-0479">Metal-binding</keyword>
<reference evidence="12" key="1">
    <citation type="submission" date="2022-03" db="EMBL/GenBank/DDBJ databases">
        <authorList>
            <person name="Sayadi A."/>
        </authorList>
    </citation>
    <scope>NUCLEOTIDE SEQUENCE</scope>
</reference>
<feature type="compositionally biased region" description="Polar residues" evidence="9">
    <location>
        <begin position="1076"/>
        <end position="1087"/>
    </location>
</feature>
<evidence type="ECO:0000256" key="4">
    <source>
        <dbReference type="ARBA" id="ARBA00022833"/>
    </source>
</evidence>
<dbReference type="Pfam" id="PF00536">
    <property type="entry name" value="SAM_1"/>
    <property type="match status" value="1"/>
</dbReference>
<evidence type="ECO:0000256" key="1">
    <source>
        <dbReference type="ARBA" id="ARBA00004123"/>
    </source>
</evidence>
<dbReference type="InterPro" id="IPR012313">
    <property type="entry name" value="Znf_FCS"/>
</dbReference>
<dbReference type="Gene3D" id="1.10.150.50">
    <property type="entry name" value="Transcription Factor, Ets-1"/>
    <property type="match status" value="1"/>
</dbReference>
<comment type="caution">
    <text evidence="12">The sequence shown here is derived from an EMBL/GenBank/DDBJ whole genome shotgun (WGS) entry which is preliminary data.</text>
</comment>
<comment type="subcellular location">
    <subcellularLocation>
        <location evidence="1">Nucleus</location>
    </subcellularLocation>
</comment>
<evidence type="ECO:0000256" key="3">
    <source>
        <dbReference type="ARBA" id="ARBA00022771"/>
    </source>
</evidence>
<keyword evidence="6" id="KW-0539">Nucleus</keyword>
<accession>A0A9P0LT09</accession>
<gene>
    <name evidence="12" type="ORF">ACAOBT_LOCUS26590</name>
</gene>
<evidence type="ECO:0000256" key="7">
    <source>
        <dbReference type="PROSITE-ProRule" id="PRU00367"/>
    </source>
</evidence>
<protein>
    <recommendedName>
        <fullName evidence="14">Polyhomeotic-proximal chromatin protein-like</fullName>
    </recommendedName>
</protein>
<feature type="region of interest" description="Disordered" evidence="9">
    <location>
        <begin position="918"/>
        <end position="948"/>
    </location>
</feature>
<evidence type="ECO:0000256" key="5">
    <source>
        <dbReference type="ARBA" id="ARBA00023125"/>
    </source>
</evidence>
<dbReference type="PROSITE" id="PS51024">
    <property type="entry name" value="ZF_FCS"/>
    <property type="match status" value="1"/>
</dbReference>
<dbReference type="PANTHER" id="PTHR12247">
    <property type="entry name" value="POLYCOMB GROUP PROTEIN"/>
    <property type="match status" value="1"/>
</dbReference>
<keyword evidence="13" id="KW-1185">Reference proteome</keyword>
<dbReference type="PROSITE" id="PS50105">
    <property type="entry name" value="SAM_DOMAIN"/>
    <property type="match status" value="1"/>
</dbReference>
<evidence type="ECO:0000259" key="11">
    <source>
        <dbReference type="PROSITE" id="PS51024"/>
    </source>
</evidence>
<dbReference type="PANTHER" id="PTHR12247:SF138">
    <property type="entry name" value="POLYHOMEOTIC DISTAL, ISOFORM A-RELATED"/>
    <property type="match status" value="1"/>
</dbReference>
<feature type="coiled-coil region" evidence="8">
    <location>
        <begin position="211"/>
        <end position="249"/>
    </location>
</feature>
<feature type="compositionally biased region" description="Polar residues" evidence="9">
    <location>
        <begin position="1224"/>
        <end position="1238"/>
    </location>
</feature>
<keyword evidence="5" id="KW-0238">DNA-binding</keyword>
<dbReference type="GO" id="GO:0045892">
    <property type="term" value="P:negative regulation of DNA-templated transcription"/>
    <property type="evidence" value="ECO:0007669"/>
    <property type="project" value="TreeGrafter"/>
</dbReference>
<name>A0A9P0LT09_ACAOB</name>
<keyword evidence="3 7" id="KW-0863">Zinc-finger</keyword>
<keyword evidence="4" id="KW-0862">Zinc</keyword>
<dbReference type="OrthoDB" id="2390104at2759"/>
<feature type="region of interest" description="Disordered" evidence="9">
    <location>
        <begin position="53"/>
        <end position="141"/>
    </location>
</feature>
<feature type="region of interest" description="Disordered" evidence="9">
    <location>
        <begin position="1206"/>
        <end position="1246"/>
    </location>
</feature>
<dbReference type="CDD" id="cd09577">
    <property type="entry name" value="SAM_Ph1_2_3"/>
    <property type="match status" value="1"/>
</dbReference>
<dbReference type="InterPro" id="IPR013761">
    <property type="entry name" value="SAM/pointed_sf"/>
</dbReference>
<feature type="coiled-coil region" evidence="8">
    <location>
        <begin position="753"/>
        <end position="798"/>
    </location>
</feature>
<feature type="domain" description="FCS-type" evidence="11">
    <location>
        <begin position="1168"/>
        <end position="1202"/>
    </location>
</feature>
<dbReference type="EMBL" id="CAKOFQ010007480">
    <property type="protein sequence ID" value="CAH2002079.1"/>
    <property type="molecule type" value="Genomic_DNA"/>
</dbReference>
<dbReference type="GO" id="GO:0042393">
    <property type="term" value="F:histone binding"/>
    <property type="evidence" value="ECO:0007669"/>
    <property type="project" value="TreeGrafter"/>
</dbReference>
<dbReference type="InterPro" id="IPR038603">
    <property type="entry name" value="Znf_FCS_sf"/>
</dbReference>
<evidence type="ECO:0000256" key="6">
    <source>
        <dbReference type="ARBA" id="ARBA00023242"/>
    </source>
</evidence>
<feature type="compositionally biased region" description="Polar residues" evidence="9">
    <location>
        <begin position="91"/>
        <end position="128"/>
    </location>
</feature>
<sequence length="1323" mass="145051">MMIMQRQPKVRGIFRVKHKTPLNVKTLREYKLQKQRESQLGAILKRPVKKEFVSSKTQHYDNLQQQQQQQQQQQDAAAQQQLHHLQKQPLKDTTNTTAVKQHKLTNGGSVEDNNNHQQQPESTQQTHENTNGTSNNNNQQGSRSLQCLETLAQKAGIHDITPDDCKYDVANTLLNLDRGHEFIKQSVEVMSGNMADIKQDQQQMDANAQAQAQAQAQAAAQQQQIQQQVQQAMQQQQQQQAQQQQQQQQQTLVQAQSPHMQQVTVGSAGQCVTTSMAPQQQQTQQQQQQQHAVTMHQQQQQQQAQQSQQQVQVLQTQAAQVLQTAGSAAGATITTMSPLQQSQAQQHQQQLGADWSHGRAVQVIQQPIQNPTYLQQLYQGAQGQLLMPGNISNIALHPSINPSQIQVIAKPFQGNQLAPHMLTTAQGKQVLQGSQAATFPGYTTIPTIPTTQNQQTLVFSQLGVISSQPNILPNHSQGNAQVAQQKPQEMHKVMGGQKVQMQKVSAGSTGAVAQTQQHQQQAQQQQCVQVSQAMIGTQPTAQIISPIQPGGQPMQFAAPWQFANGLQQVWTTNGLQSQALQLAPNPIFIRGTQADGTPGPGMFIQQNPQTATIQTQQNQAIAAAQGTVQQITKPRPPNENIQPKQQATRPLNILPSNAANIRPASSVSTQTIGAQTPASMGGKPGTKIRTKAPQIRTSPAPKADAANQTQIKPYTNLQHHIVGNNVSQSPYRMLVMNSNGMTATMTPGSPMTAEKAQQLANQNKQQQQNQQQQVVLQQQQQQQQAQQQAQQQQQIQQQTQQTMQQQYQLQQQGQQQQQHIQPKPMMIQTIPAIQSQQIQMAGDRPVMPVVSMSTQQVNPQQVQQMQQQNLNIQQGMQLPGNLAVTQQPMQMNMQQLQQLQQMAAPGTIIGQIQSAPAAAQPTATTQPATQAVQPQVTPTSQIQPIQQQQQQPNTVAVAAQQVQPLPATIPTVTTTKEDQPATPAQPESADHSTASQSTNQGQTQHQQSQPITMGVPPNTHQMDNKDAAGQGQTPTPEASTTVPESKEASQSTDQKQPMVNSVEPSVVQPAPIPGTVPSQPTTNTQENGLPAAVTAEEILFQVKERCPPKAMVKPQVLTHVIEDFVIQESSEPFPVTRNCLLGDIKSAQSSNDKETDEPPRKKRASSPTSGKGDMAKCEACGVVDLKAKFKKNKRFCSIACSKSGKYKDDKKKWDKNESMEVDTESGTSGAESSLSPTTGDDDTPKVDPMKWSVQEVFTFIKNLGEGCSDYAEDFLIQEIDGQALMLLKEDHLMTAMAMKLGPALKIVAKIDDMRVNKDPPKQS</sequence>
<dbReference type="GO" id="GO:0035102">
    <property type="term" value="C:PRC1 complex"/>
    <property type="evidence" value="ECO:0007669"/>
    <property type="project" value="TreeGrafter"/>
</dbReference>
<evidence type="ECO:0000256" key="8">
    <source>
        <dbReference type="SAM" id="Coils"/>
    </source>
</evidence>
<dbReference type="GO" id="GO:0003682">
    <property type="term" value="F:chromatin binding"/>
    <property type="evidence" value="ECO:0007669"/>
    <property type="project" value="TreeGrafter"/>
</dbReference>
<dbReference type="SUPFAM" id="SSF47769">
    <property type="entry name" value="SAM/Pointed domain"/>
    <property type="match status" value="1"/>
</dbReference>
<evidence type="ECO:0000313" key="13">
    <source>
        <dbReference type="Proteomes" id="UP001152888"/>
    </source>
</evidence>
<feature type="region of interest" description="Disordered" evidence="9">
    <location>
        <begin position="1144"/>
        <end position="1174"/>
    </location>
</feature>